<evidence type="ECO:0000313" key="2">
    <source>
        <dbReference type="EMBL" id="KOX73164.1"/>
    </source>
</evidence>
<evidence type="ECO:0000256" key="1">
    <source>
        <dbReference type="SAM" id="MobiDB-lite"/>
    </source>
</evidence>
<sequence length="345" mass="41166">MRNRWTKMHIAKMRRVSTMQSTLTPADQSSRELQFAAYRRDRGRTDEFVKATSGSLLAHYYSISNEAKRRCSFRGERKIERRRRDEDVEWKMEKVKEFNLHKNDYFANKNRIKRNSLNLQETRLPESRALNIRTIVYRISRSPHKVSTAPRCKADGREKKNKKKETFENERTSEFKELQFGRKRERKQDGCMTQPMQELTISIRVGKVKEFARELVWNFVENHLRNFTRHIFISEQRELPPKTGFGFSVRDGSTSWPSERKEVNRKEEEKQNDVEKMDNSHNNGECIINKYLSVMTETRNFHFSKKKKKDVKDNSHNNGECIRETERVICHEGPFTYIELCIAEL</sequence>
<reference evidence="2 3" key="1">
    <citation type="submission" date="2015-07" db="EMBL/GenBank/DDBJ databases">
        <title>The genome of Melipona quadrifasciata.</title>
        <authorList>
            <person name="Pan H."/>
            <person name="Kapheim K."/>
        </authorList>
    </citation>
    <scope>NUCLEOTIDE SEQUENCE [LARGE SCALE GENOMIC DNA]</scope>
    <source>
        <strain evidence="2">0111107301</strain>
        <tissue evidence="2">Whole body</tissue>
    </source>
</reference>
<dbReference type="Proteomes" id="UP000053105">
    <property type="component" value="Unassembled WGS sequence"/>
</dbReference>
<dbReference type="AlphaFoldDB" id="A0A0N0BFJ2"/>
<keyword evidence="3" id="KW-1185">Reference proteome</keyword>
<name>A0A0N0BFJ2_9HYME</name>
<gene>
    <name evidence="2" type="ORF">WN51_14651</name>
</gene>
<proteinExistence type="predicted"/>
<protein>
    <submittedName>
        <fullName evidence="2">Uncharacterized protein</fullName>
    </submittedName>
</protein>
<evidence type="ECO:0000313" key="3">
    <source>
        <dbReference type="Proteomes" id="UP000053105"/>
    </source>
</evidence>
<organism evidence="2 3">
    <name type="scientific">Melipona quadrifasciata</name>
    <dbReference type="NCBI Taxonomy" id="166423"/>
    <lineage>
        <taxon>Eukaryota</taxon>
        <taxon>Metazoa</taxon>
        <taxon>Ecdysozoa</taxon>
        <taxon>Arthropoda</taxon>
        <taxon>Hexapoda</taxon>
        <taxon>Insecta</taxon>
        <taxon>Pterygota</taxon>
        <taxon>Neoptera</taxon>
        <taxon>Endopterygota</taxon>
        <taxon>Hymenoptera</taxon>
        <taxon>Apocrita</taxon>
        <taxon>Aculeata</taxon>
        <taxon>Apoidea</taxon>
        <taxon>Anthophila</taxon>
        <taxon>Apidae</taxon>
        <taxon>Melipona</taxon>
    </lineage>
</organism>
<feature type="region of interest" description="Disordered" evidence="1">
    <location>
        <begin position="243"/>
        <end position="279"/>
    </location>
</feature>
<dbReference type="EMBL" id="KQ435803">
    <property type="protein sequence ID" value="KOX73164.1"/>
    <property type="molecule type" value="Genomic_DNA"/>
</dbReference>
<accession>A0A0N0BFJ2</accession>
<feature type="compositionally biased region" description="Basic and acidic residues" evidence="1">
    <location>
        <begin position="258"/>
        <end position="279"/>
    </location>
</feature>